<dbReference type="AlphaFoldDB" id="A0A382NWU4"/>
<feature type="non-terminal residue" evidence="2">
    <location>
        <position position="24"/>
    </location>
</feature>
<accession>A0A382NWU4</accession>
<evidence type="ECO:0000313" key="2">
    <source>
        <dbReference type="EMBL" id="SVC65526.1"/>
    </source>
</evidence>
<gene>
    <name evidence="2" type="ORF">METZ01_LOCUS318380</name>
</gene>
<reference evidence="2" key="1">
    <citation type="submission" date="2018-05" db="EMBL/GenBank/DDBJ databases">
        <authorList>
            <person name="Lanie J.A."/>
            <person name="Ng W.-L."/>
            <person name="Kazmierczak K.M."/>
            <person name="Andrzejewski T.M."/>
            <person name="Davidsen T.M."/>
            <person name="Wayne K.J."/>
            <person name="Tettelin H."/>
            <person name="Glass J.I."/>
            <person name="Rusch D."/>
            <person name="Podicherti R."/>
            <person name="Tsui H.-C.T."/>
            <person name="Winkler M.E."/>
        </authorList>
    </citation>
    <scope>NUCLEOTIDE SEQUENCE</scope>
</reference>
<name>A0A382NWU4_9ZZZZ</name>
<dbReference type="EMBL" id="UINC01103273">
    <property type="protein sequence ID" value="SVC65526.1"/>
    <property type="molecule type" value="Genomic_DNA"/>
</dbReference>
<evidence type="ECO:0000256" key="1">
    <source>
        <dbReference type="SAM" id="MobiDB-lite"/>
    </source>
</evidence>
<protein>
    <submittedName>
        <fullName evidence="2">Uncharacterized protein</fullName>
    </submittedName>
</protein>
<organism evidence="2">
    <name type="scientific">marine metagenome</name>
    <dbReference type="NCBI Taxonomy" id="408172"/>
    <lineage>
        <taxon>unclassified sequences</taxon>
        <taxon>metagenomes</taxon>
        <taxon>ecological metagenomes</taxon>
    </lineage>
</organism>
<proteinExistence type="predicted"/>
<sequence>MADNHAPNPFTTIEGWAKLPDGRE</sequence>
<feature type="region of interest" description="Disordered" evidence="1">
    <location>
        <begin position="1"/>
        <end position="24"/>
    </location>
</feature>